<name>A0A0A9GSY4_ARUDO</name>
<accession>A0A0A9GSY4</accession>
<sequence length="71" mass="7671">MIRKHTSFEGSPNQTEILSRSCSISFHISVLSLPSLVLPFGLAASYISFSNEGEASLPMSVFSASSLTYLK</sequence>
<reference evidence="1" key="1">
    <citation type="submission" date="2014-09" db="EMBL/GenBank/DDBJ databases">
        <authorList>
            <person name="Magalhaes I.L.F."/>
            <person name="Oliveira U."/>
            <person name="Santos F.R."/>
            <person name="Vidigal T.H.D.A."/>
            <person name="Brescovit A.D."/>
            <person name="Santos A.J."/>
        </authorList>
    </citation>
    <scope>NUCLEOTIDE SEQUENCE</scope>
    <source>
        <tissue evidence="1">Shoot tissue taken approximately 20 cm above the soil surface</tissue>
    </source>
</reference>
<reference evidence="1" key="2">
    <citation type="journal article" date="2015" name="Data Brief">
        <title>Shoot transcriptome of the giant reed, Arundo donax.</title>
        <authorList>
            <person name="Barrero R.A."/>
            <person name="Guerrero F.D."/>
            <person name="Moolhuijzen P."/>
            <person name="Goolsby J.A."/>
            <person name="Tidwell J."/>
            <person name="Bellgard S.E."/>
            <person name="Bellgard M.I."/>
        </authorList>
    </citation>
    <scope>NUCLEOTIDE SEQUENCE</scope>
    <source>
        <tissue evidence="1">Shoot tissue taken approximately 20 cm above the soil surface</tissue>
    </source>
</reference>
<dbReference type="EMBL" id="GBRH01169771">
    <property type="protein sequence ID" value="JAE28125.1"/>
    <property type="molecule type" value="Transcribed_RNA"/>
</dbReference>
<proteinExistence type="predicted"/>
<dbReference type="AlphaFoldDB" id="A0A0A9GSY4"/>
<protein>
    <submittedName>
        <fullName evidence="1">Uncharacterized protein</fullName>
    </submittedName>
</protein>
<organism evidence="1">
    <name type="scientific">Arundo donax</name>
    <name type="common">Giant reed</name>
    <name type="synonym">Donax arundinaceus</name>
    <dbReference type="NCBI Taxonomy" id="35708"/>
    <lineage>
        <taxon>Eukaryota</taxon>
        <taxon>Viridiplantae</taxon>
        <taxon>Streptophyta</taxon>
        <taxon>Embryophyta</taxon>
        <taxon>Tracheophyta</taxon>
        <taxon>Spermatophyta</taxon>
        <taxon>Magnoliopsida</taxon>
        <taxon>Liliopsida</taxon>
        <taxon>Poales</taxon>
        <taxon>Poaceae</taxon>
        <taxon>PACMAD clade</taxon>
        <taxon>Arundinoideae</taxon>
        <taxon>Arundineae</taxon>
        <taxon>Arundo</taxon>
    </lineage>
</organism>
<evidence type="ECO:0000313" key="1">
    <source>
        <dbReference type="EMBL" id="JAE28125.1"/>
    </source>
</evidence>